<dbReference type="PROSITE" id="PS50989">
    <property type="entry name" value="COA_CT_CTER"/>
    <property type="match status" value="1"/>
</dbReference>
<dbReference type="InterPro" id="IPR011763">
    <property type="entry name" value="COA_CT_C"/>
</dbReference>
<dbReference type="InterPro" id="IPR034733">
    <property type="entry name" value="AcCoA_carboxyl_beta"/>
</dbReference>
<sequence>MASKAEQNTSDRAKAREKVNRDLAAELLERIRQATKGGPQKMREKHQARGKLLARDRVNLLVDPHTPFLELSPLAANGQYNDEFPAAGIVTGIGIVHGREVMIVANDATVKGGTYVHETIKKHLRAQEIAEQNKLPCIYMVDSGGIFLPEQANVFPDKDDFGRIFFNQARMSAKGIAQIAIVMGSCTAGGAYIPAMCDETIIVRNQGTIFLAGPPLVKAATGEEVSAEELGGAEVHTSISGVADHIAEDDEDAIRICRRIFENMPCQTKYPLDRVETKGPKGLSEDLYSLIPTQGESWPDVREIINLIIDGDSFQEFKANYGTTLVTGFARLFGYQVGVLANNGILFSESALKGTHFIQLCNSRGIPMIFLQNITGFMVGREYEHKGIAKDGAKMVNALANSQVPFFTVIIGGSYGAGNYAMGGRAYNPRFLFMWPNARISVMGARQAAQVLITLKQEQAAATGGTVSQEELEAIEQSIFRKYESEGSPWYSTSRLWDDGVIDPAQTRSILGMVLESSLNAPSESASYGIFRM</sequence>
<dbReference type="SUPFAM" id="SSF52096">
    <property type="entry name" value="ClpP/crotonase"/>
    <property type="match status" value="2"/>
</dbReference>
<dbReference type="FunFam" id="3.90.226.10:FF:000004">
    <property type="entry name" value="Methylcrotonoyl-CoA carboxylase beta chain"/>
    <property type="match status" value="1"/>
</dbReference>
<evidence type="ECO:0000313" key="3">
    <source>
        <dbReference type="EMBL" id="URW81010.1"/>
    </source>
</evidence>
<dbReference type="GO" id="GO:0006552">
    <property type="term" value="P:L-leucine catabolic process"/>
    <property type="evidence" value="ECO:0007669"/>
    <property type="project" value="TreeGrafter"/>
</dbReference>
<dbReference type="EMBL" id="CP098400">
    <property type="protein sequence ID" value="URW81010.1"/>
    <property type="molecule type" value="Genomic_DNA"/>
</dbReference>
<keyword evidence="4" id="KW-1185">Reference proteome</keyword>
<name>A0A9J6ZT43_9BACT</name>
<dbReference type="GO" id="GO:0004485">
    <property type="term" value="F:methylcrotonoyl-CoA carboxylase activity"/>
    <property type="evidence" value="ECO:0007669"/>
    <property type="project" value="TreeGrafter"/>
</dbReference>
<proteinExistence type="predicted"/>
<feature type="domain" description="CoA carboxyltransferase N-terminal" evidence="1">
    <location>
        <begin position="20"/>
        <end position="276"/>
    </location>
</feature>
<organism evidence="3 4">
    <name type="scientific">Xiashengella succiniciproducens</name>
    <dbReference type="NCBI Taxonomy" id="2949635"/>
    <lineage>
        <taxon>Bacteria</taxon>
        <taxon>Pseudomonadati</taxon>
        <taxon>Bacteroidota</taxon>
        <taxon>Bacteroidia</taxon>
        <taxon>Marinilabiliales</taxon>
        <taxon>Marinilabiliaceae</taxon>
        <taxon>Xiashengella</taxon>
    </lineage>
</organism>
<dbReference type="PROSITE" id="PS50980">
    <property type="entry name" value="COA_CT_NTER"/>
    <property type="match status" value="1"/>
</dbReference>
<dbReference type="PANTHER" id="PTHR22855:SF13">
    <property type="entry name" value="METHYLCROTONOYL-COA CARBOXYLASE BETA CHAIN, MITOCHONDRIAL"/>
    <property type="match status" value="1"/>
</dbReference>
<dbReference type="KEGG" id="alkq:M9189_05195"/>
<protein>
    <submittedName>
        <fullName evidence="3">Methylcrotonoyl-CoA carboxylase</fullName>
    </submittedName>
</protein>
<dbReference type="Proteomes" id="UP001056426">
    <property type="component" value="Chromosome"/>
</dbReference>
<dbReference type="InterPro" id="IPR011762">
    <property type="entry name" value="COA_CT_N"/>
</dbReference>
<evidence type="ECO:0000259" key="1">
    <source>
        <dbReference type="PROSITE" id="PS50980"/>
    </source>
</evidence>
<dbReference type="InterPro" id="IPR045190">
    <property type="entry name" value="MCCB/AccD1-like"/>
</dbReference>
<dbReference type="FunFam" id="3.90.226.10:FF:000046">
    <property type="entry name" value="Geranyl-CoA carboxylase beta subunit"/>
    <property type="match status" value="1"/>
</dbReference>
<dbReference type="Gene3D" id="3.90.226.10">
    <property type="entry name" value="2-enoyl-CoA Hydratase, Chain A, domain 1"/>
    <property type="match status" value="2"/>
</dbReference>
<accession>A0A9J6ZT43</accession>
<dbReference type="AlphaFoldDB" id="A0A9J6ZT43"/>
<evidence type="ECO:0000313" key="4">
    <source>
        <dbReference type="Proteomes" id="UP001056426"/>
    </source>
</evidence>
<reference evidence="3" key="1">
    <citation type="submission" date="2022-05" db="EMBL/GenBank/DDBJ databases">
        <authorList>
            <person name="Sun X."/>
        </authorList>
    </citation>
    <scope>NUCLEOTIDE SEQUENCE</scope>
    <source>
        <strain evidence="3">Ai-910</strain>
    </source>
</reference>
<gene>
    <name evidence="3" type="ORF">M9189_05195</name>
</gene>
<dbReference type="GO" id="GO:1905202">
    <property type="term" value="C:methylcrotonoyl-CoA carboxylase complex"/>
    <property type="evidence" value="ECO:0007669"/>
    <property type="project" value="TreeGrafter"/>
</dbReference>
<evidence type="ECO:0000259" key="2">
    <source>
        <dbReference type="PROSITE" id="PS50989"/>
    </source>
</evidence>
<dbReference type="Pfam" id="PF01039">
    <property type="entry name" value="Carboxyl_trans"/>
    <property type="match status" value="1"/>
</dbReference>
<dbReference type="InterPro" id="IPR029045">
    <property type="entry name" value="ClpP/crotonase-like_dom_sf"/>
</dbReference>
<dbReference type="RefSeq" id="WP_250725546.1">
    <property type="nucleotide sequence ID" value="NZ_CP098400.1"/>
</dbReference>
<reference evidence="3" key="2">
    <citation type="submission" date="2022-06" db="EMBL/GenBank/DDBJ databases">
        <title>Xiashengella guii gen. nov. sp. nov., a bacterium isolated form anaerobic digestion tank.</title>
        <authorList>
            <person name="Huang H."/>
        </authorList>
    </citation>
    <scope>NUCLEOTIDE SEQUENCE</scope>
    <source>
        <strain evidence="3">Ai-910</strain>
    </source>
</reference>
<feature type="domain" description="CoA carboxyltransferase C-terminal" evidence="2">
    <location>
        <begin position="282"/>
        <end position="521"/>
    </location>
</feature>
<dbReference type="PANTHER" id="PTHR22855">
    <property type="entry name" value="ACETYL, PROPIONYL, PYRUVATE, AND GLUTACONYL CARBOXYLASE-RELATED"/>
    <property type="match status" value="1"/>
</dbReference>